<gene>
    <name evidence="3" type="ORF">ILYODFUR_021509</name>
</gene>
<dbReference type="InterPro" id="IPR021887">
    <property type="entry name" value="DAB2P_C"/>
</dbReference>
<feature type="region of interest" description="Disordered" evidence="1">
    <location>
        <begin position="1"/>
        <end position="58"/>
    </location>
</feature>
<evidence type="ECO:0000259" key="2">
    <source>
        <dbReference type="Pfam" id="PF12004"/>
    </source>
</evidence>
<dbReference type="EMBL" id="JAHRIQ010071811">
    <property type="protein sequence ID" value="MEQ2244860.1"/>
    <property type="molecule type" value="Genomic_DNA"/>
</dbReference>
<name>A0ABV0UHX9_9TELE</name>
<dbReference type="Pfam" id="PF12004">
    <property type="entry name" value="DAB2P_C"/>
    <property type="match status" value="1"/>
</dbReference>
<keyword evidence="4" id="KW-1185">Reference proteome</keyword>
<feature type="domain" description="Disabled homolog 2-interacting protein C-terminal" evidence="2">
    <location>
        <begin position="8"/>
        <end position="133"/>
    </location>
</feature>
<accession>A0ABV0UHX9</accession>
<reference evidence="3 4" key="1">
    <citation type="submission" date="2021-06" db="EMBL/GenBank/DDBJ databases">
        <authorList>
            <person name="Palmer J.M."/>
        </authorList>
    </citation>
    <scope>NUCLEOTIDE SEQUENCE [LARGE SCALE GENOMIC DNA]</scope>
    <source>
        <strain evidence="4">if_2019</strain>
        <tissue evidence="3">Muscle</tissue>
    </source>
</reference>
<dbReference type="Proteomes" id="UP001482620">
    <property type="component" value="Unassembled WGS sequence"/>
</dbReference>
<organism evidence="3 4">
    <name type="scientific">Ilyodon furcidens</name>
    <name type="common">goldbreast splitfin</name>
    <dbReference type="NCBI Taxonomy" id="33524"/>
    <lineage>
        <taxon>Eukaryota</taxon>
        <taxon>Metazoa</taxon>
        <taxon>Chordata</taxon>
        <taxon>Craniata</taxon>
        <taxon>Vertebrata</taxon>
        <taxon>Euteleostomi</taxon>
        <taxon>Actinopterygii</taxon>
        <taxon>Neopterygii</taxon>
        <taxon>Teleostei</taxon>
        <taxon>Neoteleostei</taxon>
        <taxon>Acanthomorphata</taxon>
        <taxon>Ovalentaria</taxon>
        <taxon>Atherinomorphae</taxon>
        <taxon>Cyprinodontiformes</taxon>
        <taxon>Goodeidae</taxon>
        <taxon>Ilyodon</taxon>
    </lineage>
</organism>
<proteinExistence type="predicted"/>
<evidence type="ECO:0000313" key="4">
    <source>
        <dbReference type="Proteomes" id="UP001482620"/>
    </source>
</evidence>
<evidence type="ECO:0000313" key="3">
    <source>
        <dbReference type="EMBL" id="MEQ2244860.1"/>
    </source>
</evidence>
<comment type="caution">
    <text evidence="3">The sequence shown here is derived from an EMBL/GenBank/DDBJ whole genome shotgun (WGS) entry which is preliminary data.</text>
</comment>
<evidence type="ECO:0000256" key="1">
    <source>
        <dbReference type="SAM" id="MobiDB-lite"/>
    </source>
</evidence>
<sequence length="155" mass="17038">MLSGGGSAYPPRPASGSMMSSSPDWPNSGQSRLRQMSSSSKGDSPEKQRPAAKAPSPCALDRTAAWLLNMNSASSYGETEDDRHDDALVEKYQQEIALLQEKLRVAALRQEECEARLMVQDQQNQRMLQEYQVWDTPKATDLPLEASSHDTGGPI</sequence>
<feature type="compositionally biased region" description="Polar residues" evidence="1">
    <location>
        <begin position="17"/>
        <end position="42"/>
    </location>
</feature>
<protein>
    <recommendedName>
        <fullName evidence="2">Disabled homolog 2-interacting protein C-terminal domain-containing protein</fullName>
    </recommendedName>
</protein>